<name>A0A7M5UWP5_9CNID</name>
<keyword evidence="2" id="KW-1185">Reference proteome</keyword>
<dbReference type="AlphaFoldDB" id="A0A7M5UWP5"/>
<protein>
    <submittedName>
        <fullName evidence="1">Uncharacterized protein</fullName>
    </submittedName>
</protein>
<organism evidence="1 2">
    <name type="scientific">Clytia hemisphaerica</name>
    <dbReference type="NCBI Taxonomy" id="252671"/>
    <lineage>
        <taxon>Eukaryota</taxon>
        <taxon>Metazoa</taxon>
        <taxon>Cnidaria</taxon>
        <taxon>Hydrozoa</taxon>
        <taxon>Hydroidolina</taxon>
        <taxon>Leptothecata</taxon>
        <taxon>Obeliida</taxon>
        <taxon>Clytiidae</taxon>
        <taxon>Clytia</taxon>
    </lineage>
</organism>
<accession>A0A7M5UWP5</accession>
<evidence type="ECO:0000313" key="2">
    <source>
        <dbReference type="Proteomes" id="UP000594262"/>
    </source>
</evidence>
<dbReference type="Proteomes" id="UP000594262">
    <property type="component" value="Unplaced"/>
</dbReference>
<dbReference type="OrthoDB" id="6038825at2759"/>
<proteinExistence type="predicted"/>
<sequence>RIKVLWDPVIVTTVDMTERRPDMVVFFKETKKIVIVEQTCPWESRLNLALWEKRNKYAMLLQDLMKQYQEWSVKQCTLVMGVMGSFEKDIYVKELSSLVINDEQMLDRLLANVQRATILGSVRVIKNHLAE</sequence>
<reference evidence="1" key="1">
    <citation type="submission" date="2021-01" db="UniProtKB">
        <authorList>
            <consortium name="EnsemblMetazoa"/>
        </authorList>
    </citation>
    <scope>IDENTIFICATION</scope>
</reference>
<evidence type="ECO:0000313" key="1">
    <source>
        <dbReference type="EnsemblMetazoa" id="CLYHEMP002503.1"/>
    </source>
</evidence>
<dbReference type="EnsemblMetazoa" id="CLYHEMT002503.1">
    <property type="protein sequence ID" value="CLYHEMP002503.1"/>
    <property type="gene ID" value="CLYHEMG002503"/>
</dbReference>